<dbReference type="STRING" id="889453.SAMN03080601_03442"/>
<dbReference type="KEGG" id="asx:CDL62_09235"/>
<dbReference type="OrthoDB" id="258366at2"/>
<dbReference type="KEGG" id="asx:CDL62_14365"/>
<dbReference type="KEGG" id="asx:CDL62_14520"/>
<reference evidence="1 2" key="1">
    <citation type="submission" date="2017-02" db="EMBL/GenBank/DDBJ databases">
        <authorList>
            <person name="Peterson S.W."/>
        </authorList>
    </citation>
    <scope>NUCLEOTIDE SEQUENCE [LARGE SCALE GENOMIC DNA]</scope>
    <source>
        <strain evidence="1 2">DSM 24412</strain>
    </source>
</reference>
<organism evidence="1 2">
    <name type="scientific">Alkalitalea saponilacus</name>
    <dbReference type="NCBI Taxonomy" id="889453"/>
    <lineage>
        <taxon>Bacteria</taxon>
        <taxon>Pseudomonadati</taxon>
        <taxon>Bacteroidota</taxon>
        <taxon>Bacteroidia</taxon>
        <taxon>Marinilabiliales</taxon>
        <taxon>Marinilabiliaceae</taxon>
        <taxon>Alkalitalea</taxon>
    </lineage>
</organism>
<dbReference type="Proteomes" id="UP000191055">
    <property type="component" value="Unassembled WGS sequence"/>
</dbReference>
<sequence>MNNTFYKQYKEHIALTYNCFDRLVFNGYILGTYKDSNIVQLLKNLNFSKLTNGVVRCLTDQLNAHIKQYAIHNNIPVIWWDSIGGTNGDKKQYVLDNYYKKQPIGIDKVLCILTTKEFVKSATVREFDRKEGTGKYNRLYITEKPIKQYYIYLHDKHLGFCCLKISSYLPFPSRFFCNGHYILQQQLEKEGISYKMHDNSFIQVSDEDRFKKIASLLPEGDWIVEHIEKWMGKLFKFHKGHRSTCSKLLSHSWFIGQTELCSNIIFKSPRYLDSLFSHLLAEQHVIGYPDNLHTIFDAKRVYKQTSTRLYRVKKQATIKHWHRSNSIKMYNKGGWLLRVETTINSPDLPGRKLRKAAWNLQAYGWYSHGCNNRYFEALSGTDPCIFEDVQHLDKPVIKENGKRIAAPDLRNQFQVELIRILLRPKYLTFGFKTKDLLVDFNKNPKTAKIRYELSKLIERGLVKKMDRSNYYIVTKKGWVWMWSCLFQKDYFVNPLLSISFKQELQQIANQRKKSTTRIRQLNTLLSQIYQDIRLVA</sequence>
<dbReference type="KEGG" id="asx:CDL62_14470"/>
<proteinExistence type="predicted"/>
<protein>
    <submittedName>
        <fullName evidence="1">Uncharacterized protein</fullName>
    </submittedName>
</protein>
<keyword evidence="2" id="KW-1185">Reference proteome</keyword>
<dbReference type="AlphaFoldDB" id="A0A1T5HU05"/>
<dbReference type="EMBL" id="FUYV01000033">
    <property type="protein sequence ID" value="SKC24149.1"/>
    <property type="molecule type" value="Genomic_DNA"/>
</dbReference>
<gene>
    <name evidence="1" type="ORF">SAMN03080601_03442</name>
</gene>
<evidence type="ECO:0000313" key="2">
    <source>
        <dbReference type="Proteomes" id="UP000191055"/>
    </source>
</evidence>
<dbReference type="KEGG" id="asx:CDL62_14460"/>
<name>A0A1T5HU05_9BACT</name>
<evidence type="ECO:0000313" key="1">
    <source>
        <dbReference type="EMBL" id="SKC24149.1"/>
    </source>
</evidence>
<dbReference type="RefSeq" id="WP_079559100.1">
    <property type="nucleotide sequence ID" value="NZ_CP021904.1"/>
</dbReference>
<accession>A0A1T5HU05</accession>